<dbReference type="Pfam" id="PF01408">
    <property type="entry name" value="GFO_IDH_MocA"/>
    <property type="match status" value="1"/>
</dbReference>
<dbReference type="InterPro" id="IPR036291">
    <property type="entry name" value="NAD(P)-bd_dom_sf"/>
</dbReference>
<name>A0ABR8R695_9BACI</name>
<comment type="caution">
    <text evidence="2">The sequence shown here is derived from an EMBL/GenBank/DDBJ whole genome shotgun (WGS) entry which is preliminary data.</text>
</comment>
<keyword evidence="3" id="KW-1185">Reference proteome</keyword>
<dbReference type="Gene3D" id="3.40.50.720">
    <property type="entry name" value="NAD(P)-binding Rossmann-like Domain"/>
    <property type="match status" value="1"/>
</dbReference>
<organism evidence="2 3">
    <name type="scientific">Psychrobacillus faecigallinarum</name>
    <dbReference type="NCBI Taxonomy" id="2762235"/>
    <lineage>
        <taxon>Bacteria</taxon>
        <taxon>Bacillati</taxon>
        <taxon>Bacillota</taxon>
        <taxon>Bacilli</taxon>
        <taxon>Bacillales</taxon>
        <taxon>Bacillaceae</taxon>
        <taxon>Psychrobacillus</taxon>
    </lineage>
</organism>
<dbReference type="Proteomes" id="UP000640786">
    <property type="component" value="Unassembled WGS sequence"/>
</dbReference>
<evidence type="ECO:0000313" key="3">
    <source>
        <dbReference type="Proteomes" id="UP000640786"/>
    </source>
</evidence>
<sequence length="286" mass="32449">MKIGLIGLDTSHSEIFTRLLNDLDDTYHVKGAKITHAIPTFSEDLPISSNRFPDYYQIVIKKYGVAEVETVEEIMNEVDAIIIGTVDGRNHLDWFKQVVTYRKPVFIDKPVVMSSEEMAEVMGLSKKNGTPVMSSSALRFSESVMAVNRKGNWSSGYFYGPTPMQEQMPGYFWYGIHLVEMAVTLFGTGVEKVQVEYKYDCHQVHLTYKDGRHLLIRGESEWHGRFGAVLHSADDVQTLKLWEEEKPFYAGLVEHIVEFFETGKGAVSLEETAAIVRIIEEINKGL</sequence>
<proteinExistence type="predicted"/>
<dbReference type="EMBL" id="JACSQO010000001">
    <property type="protein sequence ID" value="MBD7943285.1"/>
    <property type="molecule type" value="Genomic_DNA"/>
</dbReference>
<evidence type="ECO:0000313" key="2">
    <source>
        <dbReference type="EMBL" id="MBD7943285.1"/>
    </source>
</evidence>
<accession>A0ABR8R695</accession>
<gene>
    <name evidence="2" type="ORF">H9650_04065</name>
</gene>
<evidence type="ECO:0000259" key="1">
    <source>
        <dbReference type="Pfam" id="PF01408"/>
    </source>
</evidence>
<dbReference type="InterPro" id="IPR000683">
    <property type="entry name" value="Gfo/Idh/MocA-like_OxRdtase_N"/>
</dbReference>
<reference evidence="2 3" key="1">
    <citation type="submission" date="2020-08" db="EMBL/GenBank/DDBJ databases">
        <title>A Genomic Blueprint of the Chicken Gut Microbiome.</title>
        <authorList>
            <person name="Gilroy R."/>
            <person name="Ravi A."/>
            <person name="Getino M."/>
            <person name="Pursley I."/>
            <person name="Horton D.L."/>
            <person name="Alikhan N.-F."/>
            <person name="Baker D."/>
            <person name="Gharbi K."/>
            <person name="Hall N."/>
            <person name="Watson M."/>
            <person name="Adriaenssens E.M."/>
            <person name="Foster-Nyarko E."/>
            <person name="Jarju S."/>
            <person name="Secka A."/>
            <person name="Antonio M."/>
            <person name="Oren A."/>
            <person name="Chaudhuri R."/>
            <person name="La Ragione R.M."/>
            <person name="Hildebrand F."/>
            <person name="Pallen M.J."/>
        </authorList>
    </citation>
    <scope>NUCLEOTIDE SEQUENCE [LARGE SCALE GENOMIC DNA]</scope>
    <source>
        <strain evidence="2 3">Sa2BUA9</strain>
    </source>
</reference>
<dbReference type="RefSeq" id="WP_154311415.1">
    <property type="nucleotide sequence ID" value="NZ_JACSQO010000001.1"/>
</dbReference>
<dbReference type="SUPFAM" id="SSF51735">
    <property type="entry name" value="NAD(P)-binding Rossmann-fold domains"/>
    <property type="match status" value="1"/>
</dbReference>
<protein>
    <submittedName>
        <fullName evidence="2">Gfo/Idh/MocA family oxidoreductase</fullName>
    </submittedName>
</protein>
<feature type="domain" description="Gfo/Idh/MocA-like oxidoreductase N-terminal" evidence="1">
    <location>
        <begin position="58"/>
        <end position="133"/>
    </location>
</feature>